<protein>
    <submittedName>
        <fullName evidence="2">Uncharacterized protein</fullName>
    </submittedName>
</protein>
<keyword evidence="3" id="KW-1185">Reference proteome</keyword>
<sequence length="153" mass="16856">MLTEQLTLLWRTAIADQRDTDDQSGATGPCPVDPPDFSALTKRVAAQDIHLDKILTLLNRQLPSPSTPTVASTHDASAPTPQATSPRSTIHVALVTTVVNMLPNIASPAVAALTERDSGFDLTLETRLTRRYERYRSRKFSRDFDVLCNDPKI</sequence>
<dbReference type="AlphaFoldDB" id="A0AAP0KGD2"/>
<evidence type="ECO:0000313" key="2">
    <source>
        <dbReference type="EMBL" id="KAK9151535.1"/>
    </source>
</evidence>
<accession>A0AAP0KGD2</accession>
<gene>
    <name evidence="2" type="ORF">Syun_009844</name>
</gene>
<evidence type="ECO:0000313" key="3">
    <source>
        <dbReference type="Proteomes" id="UP001420932"/>
    </source>
</evidence>
<reference evidence="2 3" key="1">
    <citation type="submission" date="2024-01" db="EMBL/GenBank/DDBJ databases">
        <title>Genome assemblies of Stephania.</title>
        <authorList>
            <person name="Yang L."/>
        </authorList>
    </citation>
    <scope>NUCLEOTIDE SEQUENCE [LARGE SCALE GENOMIC DNA]</scope>
    <source>
        <strain evidence="2">YNDBR</strain>
        <tissue evidence="2">Leaf</tissue>
    </source>
</reference>
<proteinExistence type="predicted"/>
<comment type="caution">
    <text evidence="2">The sequence shown here is derived from an EMBL/GenBank/DDBJ whole genome shotgun (WGS) entry which is preliminary data.</text>
</comment>
<organism evidence="2 3">
    <name type="scientific">Stephania yunnanensis</name>
    <dbReference type="NCBI Taxonomy" id="152371"/>
    <lineage>
        <taxon>Eukaryota</taxon>
        <taxon>Viridiplantae</taxon>
        <taxon>Streptophyta</taxon>
        <taxon>Embryophyta</taxon>
        <taxon>Tracheophyta</taxon>
        <taxon>Spermatophyta</taxon>
        <taxon>Magnoliopsida</taxon>
        <taxon>Ranunculales</taxon>
        <taxon>Menispermaceae</taxon>
        <taxon>Menispermoideae</taxon>
        <taxon>Cissampelideae</taxon>
        <taxon>Stephania</taxon>
    </lineage>
</organism>
<dbReference type="EMBL" id="JBBNAF010000004">
    <property type="protein sequence ID" value="KAK9151535.1"/>
    <property type="molecule type" value="Genomic_DNA"/>
</dbReference>
<dbReference type="Proteomes" id="UP001420932">
    <property type="component" value="Unassembled WGS sequence"/>
</dbReference>
<evidence type="ECO:0000256" key="1">
    <source>
        <dbReference type="SAM" id="MobiDB-lite"/>
    </source>
</evidence>
<name>A0AAP0KGD2_9MAGN</name>
<feature type="region of interest" description="Disordered" evidence="1">
    <location>
        <begin position="62"/>
        <end position="87"/>
    </location>
</feature>